<name>A0ABS6JBJ6_9BACI</name>
<reference evidence="1 2" key="1">
    <citation type="submission" date="2021-06" db="EMBL/GenBank/DDBJ databases">
        <title>Bacillus sp. RD4P76, an endophyte from a halophyte.</title>
        <authorList>
            <person name="Sun J.-Q."/>
        </authorList>
    </citation>
    <scope>NUCLEOTIDE SEQUENCE [LARGE SCALE GENOMIC DNA]</scope>
    <source>
        <strain evidence="1 2">CGMCC 1.15917</strain>
    </source>
</reference>
<protein>
    <submittedName>
        <fullName evidence="1">Uncharacterized protein</fullName>
    </submittedName>
</protein>
<gene>
    <name evidence="1" type="ORF">KS419_04815</name>
</gene>
<evidence type="ECO:0000313" key="1">
    <source>
        <dbReference type="EMBL" id="MBU9711058.1"/>
    </source>
</evidence>
<evidence type="ECO:0000313" key="2">
    <source>
        <dbReference type="Proteomes" id="UP000784880"/>
    </source>
</evidence>
<sequence>MIKLGRKNQEEELNKGIITLGEEDIEISREDRTASGRLVRDIIAIKKRFSLSYGVLEGEDLEQLSRLYNLQVPLNLIIERESGSNDSYEVVFRPFARSNFLRTGEWYWRGISVTLEEV</sequence>
<dbReference type="EMBL" id="JAHQCS010000057">
    <property type="protein sequence ID" value="MBU9711058.1"/>
    <property type="molecule type" value="Genomic_DNA"/>
</dbReference>
<proteinExistence type="predicted"/>
<keyword evidence="2" id="KW-1185">Reference proteome</keyword>
<organism evidence="1 2">
    <name type="scientific">Evansella tamaricis</name>
    <dbReference type="NCBI Taxonomy" id="2069301"/>
    <lineage>
        <taxon>Bacteria</taxon>
        <taxon>Bacillati</taxon>
        <taxon>Bacillota</taxon>
        <taxon>Bacilli</taxon>
        <taxon>Bacillales</taxon>
        <taxon>Bacillaceae</taxon>
        <taxon>Evansella</taxon>
    </lineage>
</organism>
<accession>A0ABS6JBJ6</accession>
<comment type="caution">
    <text evidence="1">The sequence shown here is derived from an EMBL/GenBank/DDBJ whole genome shotgun (WGS) entry which is preliminary data.</text>
</comment>
<dbReference type="Proteomes" id="UP000784880">
    <property type="component" value="Unassembled WGS sequence"/>
</dbReference>
<dbReference type="RefSeq" id="WP_217064949.1">
    <property type="nucleotide sequence ID" value="NZ_JAHQCS010000057.1"/>
</dbReference>